<evidence type="ECO:0000313" key="3">
    <source>
        <dbReference type="EMBL" id="KAF3042345.1"/>
    </source>
</evidence>
<dbReference type="Pfam" id="PF11309">
    <property type="entry name" value="DUF3112"/>
    <property type="match status" value="1"/>
</dbReference>
<sequence>MAPQPPPVLPTLDDEEAGVMGLTEVEPSPVDETPSEFKEGYFPAEEKHEGQQEYGLPQRTTTTLGLGGSHGPVWWLTRIQKYSSYAFGIFTTFHIANTSLIPLAVRSVPEANRYLLLTRPYYQSTLAEPLVVALPLLAHITSGVALRLYRRRVALQRYGAETRTDKRSIPWPALSGTSALGYILLPLASFHVWTTRILPVYMHGDNSLISLSYISHGFATHPFISFAGFSALVSTGVWHFAWGIAQWMGWKPSQMSQKAPYPSKFWSLGGRPEKLVDIPVTVICLALYVCGAAMHMAIFQLNRRRGHKFIFNVALFGFCMSRIVTCILRISSVMYPHNIRLAIAAQIFTVAGVLIVFVINLLWTQRLVRSLHPHLGWHRVPSTLLKLLWPVIGLTLAALITVTVQSFYTLRPRTHFIDRAVQLYGTTLLAVISFLPLPILAIAFAVPRTQRHDKFGAGRLTVKVAVLVTGTVLVCFGASYRAGTSWLNPVPMTEPLPAYFHKAAFYVVDFAVEILTVFLYALMRVDLRFHVPDGASGPGAYSKSQALGEKIDA</sequence>
<reference evidence="3" key="1">
    <citation type="submission" date="2019-04" db="EMBL/GenBank/DDBJ databases">
        <title>Sequencing of skin fungus with MAO and IRED activity.</title>
        <authorList>
            <person name="Marsaioli A.J."/>
            <person name="Bonatto J.M.C."/>
            <person name="Reis Junior O."/>
        </authorList>
    </citation>
    <scope>NUCLEOTIDE SEQUENCE</scope>
    <source>
        <strain evidence="3">28M1</strain>
    </source>
</reference>
<feature type="transmembrane region" description="Helical" evidence="1">
    <location>
        <begin position="460"/>
        <end position="483"/>
    </location>
</feature>
<feature type="transmembrane region" description="Helical" evidence="1">
    <location>
        <begin position="428"/>
        <end position="448"/>
    </location>
</feature>
<accession>A0A9P4WTL6</accession>
<dbReference type="Pfam" id="PF07950">
    <property type="entry name" value="MCP1_TM"/>
    <property type="match status" value="1"/>
</dbReference>
<gene>
    <name evidence="3" type="ORF">E8E12_003641</name>
</gene>
<evidence type="ECO:0000313" key="4">
    <source>
        <dbReference type="Proteomes" id="UP000758155"/>
    </source>
</evidence>
<feature type="transmembrane region" description="Helical" evidence="1">
    <location>
        <begin position="503"/>
        <end position="522"/>
    </location>
</feature>
<dbReference type="EMBL" id="SWKV01000016">
    <property type="protein sequence ID" value="KAF3042345.1"/>
    <property type="molecule type" value="Genomic_DNA"/>
</dbReference>
<dbReference type="InterPro" id="IPR012472">
    <property type="entry name" value="MCP1_TM"/>
</dbReference>
<proteinExistence type="predicted"/>
<feature type="transmembrane region" description="Helical" evidence="1">
    <location>
        <begin position="125"/>
        <end position="149"/>
    </location>
</feature>
<name>A0A9P4WTL6_9PLEO</name>
<dbReference type="Proteomes" id="UP000758155">
    <property type="component" value="Unassembled WGS sequence"/>
</dbReference>
<dbReference type="OrthoDB" id="3357002at2759"/>
<evidence type="ECO:0000259" key="2">
    <source>
        <dbReference type="Pfam" id="PF07950"/>
    </source>
</evidence>
<feature type="domain" description="Mitochondrial adapter protein MCP1 transmembrane" evidence="2">
    <location>
        <begin position="186"/>
        <end position="259"/>
    </location>
</feature>
<keyword evidence="1" id="KW-1133">Transmembrane helix</keyword>
<evidence type="ECO:0000256" key="1">
    <source>
        <dbReference type="SAM" id="Phobius"/>
    </source>
</evidence>
<comment type="caution">
    <text evidence="3">The sequence shown here is derived from an EMBL/GenBank/DDBJ whole genome shotgun (WGS) entry which is preliminary data.</text>
</comment>
<dbReference type="PANTHER" id="PTHR35184:SF1">
    <property type="entry name" value="INTEGRAL MEMBRANE PROTEIN"/>
    <property type="match status" value="1"/>
</dbReference>
<feature type="transmembrane region" description="Helical" evidence="1">
    <location>
        <begin position="85"/>
        <end position="105"/>
    </location>
</feature>
<dbReference type="InterPro" id="IPR021460">
    <property type="entry name" value="DUF3112"/>
</dbReference>
<feature type="transmembrane region" description="Helical" evidence="1">
    <location>
        <begin position="309"/>
        <end position="331"/>
    </location>
</feature>
<keyword evidence="1" id="KW-0472">Membrane</keyword>
<feature type="transmembrane region" description="Helical" evidence="1">
    <location>
        <begin position="278"/>
        <end position="297"/>
    </location>
</feature>
<dbReference type="AlphaFoldDB" id="A0A9P4WTL6"/>
<feature type="transmembrane region" description="Helical" evidence="1">
    <location>
        <begin position="384"/>
        <end position="408"/>
    </location>
</feature>
<dbReference type="PANTHER" id="PTHR35184">
    <property type="entry name" value="YALI0C10208P"/>
    <property type="match status" value="1"/>
</dbReference>
<keyword evidence="4" id="KW-1185">Reference proteome</keyword>
<organism evidence="3 4">
    <name type="scientific">Didymella heteroderae</name>
    <dbReference type="NCBI Taxonomy" id="1769908"/>
    <lineage>
        <taxon>Eukaryota</taxon>
        <taxon>Fungi</taxon>
        <taxon>Dikarya</taxon>
        <taxon>Ascomycota</taxon>
        <taxon>Pezizomycotina</taxon>
        <taxon>Dothideomycetes</taxon>
        <taxon>Pleosporomycetidae</taxon>
        <taxon>Pleosporales</taxon>
        <taxon>Pleosporineae</taxon>
        <taxon>Didymellaceae</taxon>
        <taxon>Didymella</taxon>
    </lineage>
</organism>
<feature type="transmembrane region" description="Helical" evidence="1">
    <location>
        <begin position="343"/>
        <end position="363"/>
    </location>
</feature>
<protein>
    <recommendedName>
        <fullName evidence="2">Mitochondrial adapter protein MCP1 transmembrane domain-containing protein</fullName>
    </recommendedName>
</protein>
<keyword evidence="1" id="KW-0812">Transmembrane</keyword>